<dbReference type="Pfam" id="PF00076">
    <property type="entry name" value="RRM_1"/>
    <property type="match status" value="1"/>
</dbReference>
<feature type="compositionally biased region" description="Low complexity" evidence="3">
    <location>
        <begin position="1"/>
        <end position="13"/>
    </location>
</feature>
<dbReference type="GO" id="GO:0003723">
    <property type="term" value="F:RNA binding"/>
    <property type="evidence" value="ECO:0007669"/>
    <property type="project" value="UniProtKB-UniRule"/>
</dbReference>
<name>A0A0B7N0N0_9FUNG</name>
<reference evidence="5 6" key="1">
    <citation type="submission" date="2014-09" db="EMBL/GenBank/DDBJ databases">
        <authorList>
            <person name="Ellenberger Sabrina"/>
        </authorList>
    </citation>
    <scope>NUCLEOTIDE SEQUENCE [LARGE SCALE GENOMIC DNA]</scope>
    <source>
        <strain evidence="5 6">CBS 412.66</strain>
    </source>
</reference>
<evidence type="ECO:0000313" key="5">
    <source>
        <dbReference type="EMBL" id="CEP10942.1"/>
    </source>
</evidence>
<protein>
    <recommendedName>
        <fullName evidence="4">RRM domain-containing protein</fullName>
    </recommendedName>
</protein>
<proteinExistence type="predicted"/>
<keyword evidence="6" id="KW-1185">Reference proteome</keyword>
<evidence type="ECO:0000256" key="1">
    <source>
        <dbReference type="ARBA" id="ARBA00022884"/>
    </source>
</evidence>
<sequence length="456" mass="50483">MTISNANSITSNSPTCSVPSSPPLLEHRQDDVTTIFVVGFPEDMQEREFQNMFMFAKGFEAASLKWHCKDQQDEQDFYTILNNLSKKQMIGFARFCNRQEAQDAAMVMNGKRVDAEKGYILKAEMAKKNLHIKRNSIVPSNATSTNNLLRTAVLLPEPSSSPMSIMSRRFSQPQAELFSTSQSSTAGAGPGYDSFSPLPSDLLSPGDYKDDPFLNEPLMAMPNTPSFGDSLFGLRSHSFDGRNSNSNSTITAAAKNRSFNSDMTQQQQPFNLFSKSSELDTDPFSYLSKSTPAPHHDFAFSMSNSFFGEDLLAVNRKNSSQPSPNIERSASISASSLRSPSNPADQNPPCNTLYVGNLPPTTSEDELRSLFSPCKGYKRMCFRQKPQGPMCFVEFDDVVFATQAMNQNQGHVLSNSVKGGIRLSFSKNPLFIKPNKEINNHTFSFKQMGTALLADL</sequence>
<feature type="region of interest" description="Disordered" evidence="3">
    <location>
        <begin position="317"/>
        <end position="358"/>
    </location>
</feature>
<organism evidence="5 6">
    <name type="scientific">Parasitella parasitica</name>
    <dbReference type="NCBI Taxonomy" id="35722"/>
    <lineage>
        <taxon>Eukaryota</taxon>
        <taxon>Fungi</taxon>
        <taxon>Fungi incertae sedis</taxon>
        <taxon>Mucoromycota</taxon>
        <taxon>Mucoromycotina</taxon>
        <taxon>Mucoromycetes</taxon>
        <taxon>Mucorales</taxon>
        <taxon>Mucorineae</taxon>
        <taxon>Mucoraceae</taxon>
        <taxon>Parasitella</taxon>
    </lineage>
</organism>
<feature type="compositionally biased region" description="Low complexity" evidence="3">
    <location>
        <begin position="325"/>
        <end position="343"/>
    </location>
</feature>
<dbReference type="AlphaFoldDB" id="A0A0B7N0N0"/>
<dbReference type="SUPFAM" id="SSF54928">
    <property type="entry name" value="RNA-binding domain, RBD"/>
    <property type="match status" value="2"/>
</dbReference>
<evidence type="ECO:0000256" key="2">
    <source>
        <dbReference type="PROSITE-ProRule" id="PRU00176"/>
    </source>
</evidence>
<dbReference type="PANTHER" id="PTHR10501">
    <property type="entry name" value="U1 SMALL NUCLEAR RIBONUCLEOPROTEIN A/U2 SMALL NUCLEAR RIBONUCLEOPROTEIN B"/>
    <property type="match status" value="1"/>
</dbReference>
<evidence type="ECO:0000256" key="3">
    <source>
        <dbReference type="SAM" id="MobiDB-lite"/>
    </source>
</evidence>
<feature type="domain" description="RRM" evidence="4">
    <location>
        <begin position="351"/>
        <end position="428"/>
    </location>
</feature>
<evidence type="ECO:0000313" key="6">
    <source>
        <dbReference type="Proteomes" id="UP000054107"/>
    </source>
</evidence>
<dbReference type="Gene3D" id="3.30.70.330">
    <property type="match status" value="2"/>
</dbReference>
<dbReference type="InterPro" id="IPR000504">
    <property type="entry name" value="RRM_dom"/>
</dbReference>
<dbReference type="CDD" id="cd12245">
    <property type="entry name" value="RRM_scw1_like"/>
    <property type="match status" value="1"/>
</dbReference>
<gene>
    <name evidence="5" type="primary">PARPA_04741.1 scaffold 15639</name>
</gene>
<dbReference type="OrthoDB" id="431169at2759"/>
<dbReference type="STRING" id="35722.A0A0B7N0N0"/>
<dbReference type="Proteomes" id="UP000054107">
    <property type="component" value="Unassembled WGS sequence"/>
</dbReference>
<dbReference type="InterPro" id="IPR012677">
    <property type="entry name" value="Nucleotide-bd_a/b_plait_sf"/>
</dbReference>
<evidence type="ECO:0000259" key="4">
    <source>
        <dbReference type="PROSITE" id="PS50102"/>
    </source>
</evidence>
<dbReference type="SMART" id="SM00360">
    <property type="entry name" value="RRM"/>
    <property type="match status" value="2"/>
</dbReference>
<dbReference type="PROSITE" id="PS50102">
    <property type="entry name" value="RRM"/>
    <property type="match status" value="2"/>
</dbReference>
<feature type="region of interest" description="Disordered" evidence="3">
    <location>
        <begin position="1"/>
        <end position="24"/>
    </location>
</feature>
<accession>A0A0B7N0N0</accession>
<feature type="domain" description="RRM" evidence="4">
    <location>
        <begin position="33"/>
        <end position="128"/>
    </location>
</feature>
<dbReference type="InterPro" id="IPR035979">
    <property type="entry name" value="RBD_domain_sf"/>
</dbReference>
<dbReference type="EMBL" id="LN725615">
    <property type="protein sequence ID" value="CEP10942.1"/>
    <property type="molecule type" value="Genomic_DNA"/>
</dbReference>
<feature type="region of interest" description="Disordered" evidence="3">
    <location>
        <begin position="172"/>
        <end position="201"/>
    </location>
</feature>
<keyword evidence="1 2" id="KW-0694">RNA-binding</keyword>
<feature type="compositionally biased region" description="Polar residues" evidence="3">
    <location>
        <begin position="172"/>
        <end position="186"/>
    </location>
</feature>